<proteinExistence type="predicted"/>
<gene>
    <name evidence="2" type="ORF">Cgig2_019781</name>
</gene>
<dbReference type="AlphaFoldDB" id="A0A9Q1KF46"/>
<keyword evidence="3" id="KW-1185">Reference proteome</keyword>
<evidence type="ECO:0000313" key="3">
    <source>
        <dbReference type="Proteomes" id="UP001153076"/>
    </source>
</evidence>
<comment type="caution">
    <text evidence="2">The sequence shown here is derived from an EMBL/GenBank/DDBJ whole genome shotgun (WGS) entry which is preliminary data.</text>
</comment>
<feature type="compositionally biased region" description="Polar residues" evidence="1">
    <location>
        <begin position="276"/>
        <end position="296"/>
    </location>
</feature>
<dbReference type="Proteomes" id="UP001153076">
    <property type="component" value="Unassembled WGS sequence"/>
</dbReference>
<evidence type="ECO:0000256" key="1">
    <source>
        <dbReference type="SAM" id="MobiDB-lite"/>
    </source>
</evidence>
<dbReference type="EMBL" id="JAKOGI010000157">
    <property type="protein sequence ID" value="KAJ8441647.1"/>
    <property type="molecule type" value="Genomic_DNA"/>
</dbReference>
<sequence>MQKFVMERHRLLVPDYTCTKALKLLRSWKSRRRICAVHFYRNFSIDYPGAKPNTLFWTACNAYTEHVHKQAMEAIKESVAENEWLLREPRIGLGIHFLLLKFPDNTTNFVESFNWKIEKLRSKPIFTLLEEIRRKFMKTIAHRFKVPKSWPGVVVPNRECLVTPARRGIFEVLNGVTSFTVDLNVHHCDCMDPVFWKVKECPSALGEIPSGAANATNMVIIQGVTKSEAHVATSSTQLSSQKRQTRSSSRQSSSTQPSSTQPSSTQPPSRKKQTRKQSSQPQSASNKQKSIQGLSS</sequence>
<accession>A0A9Q1KF46</accession>
<feature type="region of interest" description="Disordered" evidence="1">
    <location>
        <begin position="231"/>
        <end position="296"/>
    </location>
</feature>
<evidence type="ECO:0000313" key="2">
    <source>
        <dbReference type="EMBL" id="KAJ8441647.1"/>
    </source>
</evidence>
<dbReference type="OrthoDB" id="687700at2759"/>
<protein>
    <submittedName>
        <fullName evidence="2">Uncharacterized protein</fullName>
    </submittedName>
</protein>
<feature type="compositionally biased region" description="Low complexity" evidence="1">
    <location>
        <begin position="233"/>
        <end position="268"/>
    </location>
</feature>
<dbReference type="PANTHER" id="PTHR31973">
    <property type="entry name" value="POLYPROTEIN, PUTATIVE-RELATED"/>
    <property type="match status" value="1"/>
</dbReference>
<name>A0A9Q1KF46_9CARY</name>
<reference evidence="2" key="1">
    <citation type="submission" date="2022-04" db="EMBL/GenBank/DDBJ databases">
        <title>Carnegiea gigantea Genome sequencing and assembly v2.</title>
        <authorList>
            <person name="Copetti D."/>
            <person name="Sanderson M.J."/>
            <person name="Burquez A."/>
            <person name="Wojciechowski M.F."/>
        </authorList>
    </citation>
    <scope>NUCLEOTIDE SEQUENCE</scope>
    <source>
        <strain evidence="2">SGP5-SGP5p</strain>
        <tissue evidence="2">Aerial part</tissue>
    </source>
</reference>
<dbReference type="PANTHER" id="PTHR31973:SF187">
    <property type="entry name" value="MUTATOR TRANSPOSASE MUDRA PROTEIN"/>
    <property type="match status" value="1"/>
</dbReference>
<organism evidence="2 3">
    <name type="scientific">Carnegiea gigantea</name>
    <dbReference type="NCBI Taxonomy" id="171969"/>
    <lineage>
        <taxon>Eukaryota</taxon>
        <taxon>Viridiplantae</taxon>
        <taxon>Streptophyta</taxon>
        <taxon>Embryophyta</taxon>
        <taxon>Tracheophyta</taxon>
        <taxon>Spermatophyta</taxon>
        <taxon>Magnoliopsida</taxon>
        <taxon>eudicotyledons</taxon>
        <taxon>Gunneridae</taxon>
        <taxon>Pentapetalae</taxon>
        <taxon>Caryophyllales</taxon>
        <taxon>Cactineae</taxon>
        <taxon>Cactaceae</taxon>
        <taxon>Cactoideae</taxon>
        <taxon>Echinocereeae</taxon>
        <taxon>Carnegiea</taxon>
    </lineage>
</organism>